<dbReference type="InterPro" id="IPR009057">
    <property type="entry name" value="Homeodomain-like_sf"/>
</dbReference>
<evidence type="ECO:0000256" key="3">
    <source>
        <dbReference type="ARBA" id="ARBA00023163"/>
    </source>
</evidence>
<evidence type="ECO:0000313" key="5">
    <source>
        <dbReference type="EMBL" id="MBO7747698.1"/>
    </source>
</evidence>
<name>A0ABS3WHC6_9BACL</name>
<gene>
    <name evidence="5" type="ORF">I8J29_26265</name>
</gene>
<organism evidence="5 6">
    <name type="scientific">Paenibacillus artemisiicola</name>
    <dbReference type="NCBI Taxonomy" id="1172618"/>
    <lineage>
        <taxon>Bacteria</taxon>
        <taxon>Bacillati</taxon>
        <taxon>Bacillota</taxon>
        <taxon>Bacilli</taxon>
        <taxon>Bacillales</taxon>
        <taxon>Paenibacillaceae</taxon>
        <taxon>Paenibacillus</taxon>
    </lineage>
</organism>
<dbReference type="EMBL" id="JAGGDJ010000038">
    <property type="protein sequence ID" value="MBO7747698.1"/>
    <property type="molecule type" value="Genomic_DNA"/>
</dbReference>
<feature type="domain" description="HTH araC/xylS-type" evidence="4">
    <location>
        <begin position="149"/>
        <end position="247"/>
    </location>
</feature>
<sequence>MHAQMEFMFQAVRQAGTYMPMHAHSCCELVYYGMGGGTTRILDDAHAYAPGTYAVMAAGTLHDERRLADTEVVCVGFRLTGTDGGLREGLHEDGADRPVEKLLRAMLQEMQEQRPYYPDKLNYLLGLIVIEHKRNADVAASKEADDHLQYARAFIDEHYNEKITVEELAAMSGYSYHHFRHLFKRKFGRSPIAYLLNRRIQRASHLLQHSALTVTAIAEACGFSSDAQFSTLFKREQGVPPRLFRRQRISRTPEGRP</sequence>
<keyword evidence="2" id="KW-0238">DNA-binding</keyword>
<comment type="caution">
    <text evidence="5">The sequence shown here is derived from an EMBL/GenBank/DDBJ whole genome shotgun (WGS) entry which is preliminary data.</text>
</comment>
<dbReference type="PROSITE" id="PS01124">
    <property type="entry name" value="HTH_ARAC_FAMILY_2"/>
    <property type="match status" value="1"/>
</dbReference>
<dbReference type="PROSITE" id="PS00041">
    <property type="entry name" value="HTH_ARAC_FAMILY_1"/>
    <property type="match status" value="1"/>
</dbReference>
<protein>
    <submittedName>
        <fullName evidence="5">Helix-turn-helix transcriptional regulator</fullName>
    </submittedName>
</protein>
<dbReference type="Pfam" id="PF12833">
    <property type="entry name" value="HTH_18"/>
    <property type="match status" value="1"/>
</dbReference>
<dbReference type="SMART" id="SM00342">
    <property type="entry name" value="HTH_ARAC"/>
    <property type="match status" value="1"/>
</dbReference>
<dbReference type="Proteomes" id="UP000670947">
    <property type="component" value="Unassembled WGS sequence"/>
</dbReference>
<dbReference type="InterPro" id="IPR018062">
    <property type="entry name" value="HTH_AraC-typ_CS"/>
</dbReference>
<dbReference type="PANTHER" id="PTHR43280:SF2">
    <property type="entry name" value="HTH-TYPE TRANSCRIPTIONAL REGULATOR EXSA"/>
    <property type="match status" value="1"/>
</dbReference>
<dbReference type="InterPro" id="IPR014710">
    <property type="entry name" value="RmlC-like_jellyroll"/>
</dbReference>
<proteinExistence type="predicted"/>
<dbReference type="PANTHER" id="PTHR43280">
    <property type="entry name" value="ARAC-FAMILY TRANSCRIPTIONAL REGULATOR"/>
    <property type="match status" value="1"/>
</dbReference>
<keyword evidence="6" id="KW-1185">Reference proteome</keyword>
<accession>A0ABS3WHC6</accession>
<dbReference type="InterPro" id="IPR018060">
    <property type="entry name" value="HTH_AraC"/>
</dbReference>
<keyword evidence="3" id="KW-0804">Transcription</keyword>
<dbReference type="SUPFAM" id="SSF51182">
    <property type="entry name" value="RmlC-like cupins"/>
    <property type="match status" value="1"/>
</dbReference>
<dbReference type="Gene3D" id="2.60.120.10">
    <property type="entry name" value="Jelly Rolls"/>
    <property type="match status" value="1"/>
</dbReference>
<reference evidence="5 6" key="1">
    <citation type="submission" date="2021-03" db="EMBL/GenBank/DDBJ databases">
        <title>Paenibacillus artemisicola MWE-103 whole genome sequence.</title>
        <authorList>
            <person name="Ham Y.J."/>
        </authorList>
    </citation>
    <scope>NUCLEOTIDE SEQUENCE [LARGE SCALE GENOMIC DNA]</scope>
    <source>
        <strain evidence="5 6">MWE-103</strain>
    </source>
</reference>
<dbReference type="Gene3D" id="1.10.10.60">
    <property type="entry name" value="Homeodomain-like"/>
    <property type="match status" value="2"/>
</dbReference>
<evidence type="ECO:0000256" key="2">
    <source>
        <dbReference type="ARBA" id="ARBA00023125"/>
    </source>
</evidence>
<keyword evidence="1" id="KW-0805">Transcription regulation</keyword>
<dbReference type="RefSeq" id="WP_208850333.1">
    <property type="nucleotide sequence ID" value="NZ_JAGGDJ010000038.1"/>
</dbReference>
<dbReference type="InterPro" id="IPR011051">
    <property type="entry name" value="RmlC_Cupin_sf"/>
</dbReference>
<evidence type="ECO:0000256" key="1">
    <source>
        <dbReference type="ARBA" id="ARBA00023015"/>
    </source>
</evidence>
<evidence type="ECO:0000313" key="6">
    <source>
        <dbReference type="Proteomes" id="UP000670947"/>
    </source>
</evidence>
<dbReference type="SUPFAM" id="SSF46689">
    <property type="entry name" value="Homeodomain-like"/>
    <property type="match status" value="2"/>
</dbReference>
<evidence type="ECO:0000259" key="4">
    <source>
        <dbReference type="PROSITE" id="PS01124"/>
    </source>
</evidence>